<keyword evidence="3" id="KW-1185">Reference proteome</keyword>
<feature type="region of interest" description="Disordered" evidence="1">
    <location>
        <begin position="121"/>
        <end position="151"/>
    </location>
</feature>
<feature type="region of interest" description="Disordered" evidence="1">
    <location>
        <begin position="171"/>
        <end position="211"/>
    </location>
</feature>
<organism evidence="2 3">
    <name type="scientific">Penicillium angulare</name>
    <dbReference type="NCBI Taxonomy" id="116970"/>
    <lineage>
        <taxon>Eukaryota</taxon>
        <taxon>Fungi</taxon>
        <taxon>Dikarya</taxon>
        <taxon>Ascomycota</taxon>
        <taxon>Pezizomycotina</taxon>
        <taxon>Eurotiomycetes</taxon>
        <taxon>Eurotiomycetidae</taxon>
        <taxon>Eurotiales</taxon>
        <taxon>Aspergillaceae</taxon>
        <taxon>Penicillium</taxon>
    </lineage>
</organism>
<accession>A0A9W9FU88</accession>
<gene>
    <name evidence="2" type="ORF">N7456_003127</name>
</gene>
<evidence type="ECO:0000313" key="2">
    <source>
        <dbReference type="EMBL" id="KAJ5106452.1"/>
    </source>
</evidence>
<proteinExistence type="predicted"/>
<protein>
    <submittedName>
        <fullName evidence="2">Uncharacterized protein</fullName>
    </submittedName>
</protein>
<feature type="region of interest" description="Disordered" evidence="1">
    <location>
        <begin position="1"/>
        <end position="35"/>
    </location>
</feature>
<feature type="compositionally biased region" description="Polar residues" evidence="1">
    <location>
        <begin position="194"/>
        <end position="211"/>
    </location>
</feature>
<comment type="caution">
    <text evidence="2">The sequence shown here is derived from an EMBL/GenBank/DDBJ whole genome shotgun (WGS) entry which is preliminary data.</text>
</comment>
<reference evidence="2" key="2">
    <citation type="journal article" date="2023" name="IMA Fungus">
        <title>Comparative genomic study of the Penicillium genus elucidates a diverse pangenome and 15 lateral gene transfer events.</title>
        <authorList>
            <person name="Petersen C."/>
            <person name="Sorensen T."/>
            <person name="Nielsen M.R."/>
            <person name="Sondergaard T.E."/>
            <person name="Sorensen J.L."/>
            <person name="Fitzpatrick D.A."/>
            <person name="Frisvad J.C."/>
            <person name="Nielsen K.L."/>
        </authorList>
    </citation>
    <scope>NUCLEOTIDE SEQUENCE</scope>
    <source>
        <strain evidence="2">IBT 30069</strain>
    </source>
</reference>
<evidence type="ECO:0000313" key="3">
    <source>
        <dbReference type="Proteomes" id="UP001149165"/>
    </source>
</evidence>
<reference evidence="2" key="1">
    <citation type="submission" date="2022-11" db="EMBL/GenBank/DDBJ databases">
        <authorList>
            <person name="Petersen C."/>
        </authorList>
    </citation>
    <scope>NUCLEOTIDE SEQUENCE</scope>
    <source>
        <strain evidence="2">IBT 30069</strain>
    </source>
</reference>
<sequence>MPSSEKRSSRITVACGSCRSKKQKPEGQYADNASKTIGPVNGLNNYAESLLLRLLPEISDAQLRSILPERTEGGLSYAPLARLEKRGIEDWSQYPLDSFRNIRRWQQACLDQSSLENIYPHDSVTSTETRASRGIKRRLPTDSESHSPPQKREIIPAGFTQIDHSSISKGKTLSDYHDELPQPAQQFHGGVQADSDSPATTKPKTISQFFW</sequence>
<dbReference type="EMBL" id="JAPQKH010000003">
    <property type="protein sequence ID" value="KAJ5106452.1"/>
    <property type="molecule type" value="Genomic_DNA"/>
</dbReference>
<dbReference type="AlphaFoldDB" id="A0A9W9FU88"/>
<dbReference type="Proteomes" id="UP001149165">
    <property type="component" value="Unassembled WGS sequence"/>
</dbReference>
<feature type="compositionally biased region" description="Basic and acidic residues" evidence="1">
    <location>
        <begin position="139"/>
        <end position="151"/>
    </location>
</feature>
<evidence type="ECO:0000256" key="1">
    <source>
        <dbReference type="SAM" id="MobiDB-lite"/>
    </source>
</evidence>
<name>A0A9W9FU88_9EURO</name>
<dbReference type="OrthoDB" id="10261408at2759"/>